<protein>
    <submittedName>
        <fullName evidence="1">Uncharacterized protein</fullName>
    </submittedName>
</protein>
<evidence type="ECO:0000313" key="2">
    <source>
        <dbReference type="Proteomes" id="UP000295680"/>
    </source>
</evidence>
<evidence type="ECO:0000313" key="1">
    <source>
        <dbReference type="EMBL" id="TCO59700.1"/>
    </source>
</evidence>
<sequence length="117" mass="12343">MRAFIDLKGFDDVAPVAPGVAGFLRALGVAASRIPVGLAERAGLYRSLSADRRMLDGPALRQRARWGDSTALGVFGWLWGAGGEGPEVAQWFTVGFVGVFGDEFADAVVEGFDGVRA</sequence>
<gene>
    <name evidence="1" type="ORF">EV192_104543</name>
</gene>
<accession>A0A4V2S7F7</accession>
<proteinExistence type="predicted"/>
<reference evidence="1 2" key="1">
    <citation type="submission" date="2019-03" db="EMBL/GenBank/DDBJ databases">
        <title>Genomic Encyclopedia of Type Strains, Phase IV (KMG-IV): sequencing the most valuable type-strain genomes for metagenomic binning, comparative biology and taxonomic classification.</title>
        <authorList>
            <person name="Goeker M."/>
        </authorList>
    </citation>
    <scope>NUCLEOTIDE SEQUENCE [LARGE SCALE GENOMIC DNA]</scope>
    <source>
        <strain evidence="1 2">DSM 45934</strain>
    </source>
</reference>
<comment type="caution">
    <text evidence="1">The sequence shown here is derived from an EMBL/GenBank/DDBJ whole genome shotgun (WGS) entry which is preliminary data.</text>
</comment>
<dbReference type="EMBL" id="SLWS01000004">
    <property type="protein sequence ID" value="TCO59700.1"/>
    <property type="molecule type" value="Genomic_DNA"/>
</dbReference>
<name>A0A4V2S7F7_9PSEU</name>
<organism evidence="1 2">
    <name type="scientific">Actinocrispum wychmicini</name>
    <dbReference type="NCBI Taxonomy" id="1213861"/>
    <lineage>
        <taxon>Bacteria</taxon>
        <taxon>Bacillati</taxon>
        <taxon>Actinomycetota</taxon>
        <taxon>Actinomycetes</taxon>
        <taxon>Pseudonocardiales</taxon>
        <taxon>Pseudonocardiaceae</taxon>
        <taxon>Actinocrispum</taxon>
    </lineage>
</organism>
<keyword evidence="2" id="KW-1185">Reference proteome</keyword>
<dbReference type="Proteomes" id="UP000295680">
    <property type="component" value="Unassembled WGS sequence"/>
</dbReference>
<dbReference type="AlphaFoldDB" id="A0A4V2S7F7"/>